<dbReference type="Gene3D" id="1.10.8.10">
    <property type="entry name" value="DNA helicase RuvA subunit, C-terminal domain"/>
    <property type="match status" value="1"/>
</dbReference>
<evidence type="ECO:0000256" key="2">
    <source>
        <dbReference type="SAM" id="MobiDB-lite"/>
    </source>
</evidence>
<evidence type="ECO:0000259" key="3">
    <source>
        <dbReference type="PROSITE" id="PS50033"/>
    </source>
</evidence>
<feature type="region of interest" description="Disordered" evidence="2">
    <location>
        <begin position="316"/>
        <end position="356"/>
    </location>
</feature>
<dbReference type="Pfam" id="PF14555">
    <property type="entry name" value="UBA_4"/>
    <property type="match status" value="1"/>
</dbReference>
<name>A0ABP1QTE7_9HEXA</name>
<keyword evidence="5" id="KW-1185">Reference proteome</keyword>
<dbReference type="Proteomes" id="UP001642540">
    <property type="component" value="Unassembled WGS sequence"/>
</dbReference>
<dbReference type="SUPFAM" id="SSF52833">
    <property type="entry name" value="Thioredoxin-like"/>
    <property type="match status" value="1"/>
</dbReference>
<protein>
    <recommendedName>
        <fullName evidence="3">UBX domain-containing protein</fullName>
    </recommendedName>
</protein>
<dbReference type="Pfam" id="PF21021">
    <property type="entry name" value="FAF1"/>
    <property type="match status" value="1"/>
</dbReference>
<gene>
    <name evidence="4" type="ORF">ODALV1_LOCUS15104</name>
</gene>
<evidence type="ECO:0000313" key="5">
    <source>
        <dbReference type="Proteomes" id="UP001642540"/>
    </source>
</evidence>
<evidence type="ECO:0000256" key="1">
    <source>
        <dbReference type="ARBA" id="ARBA00023054"/>
    </source>
</evidence>
<dbReference type="EMBL" id="CAXLJM020000046">
    <property type="protein sequence ID" value="CAL8111510.1"/>
    <property type="molecule type" value="Genomic_DNA"/>
</dbReference>
<dbReference type="InterPro" id="IPR049483">
    <property type="entry name" value="FAF1_2-like_UAS"/>
</dbReference>
<dbReference type="InterPro" id="IPR036249">
    <property type="entry name" value="Thioredoxin-like_sf"/>
</dbReference>
<feature type="compositionally biased region" description="Basic and acidic residues" evidence="2">
    <location>
        <begin position="333"/>
        <end position="356"/>
    </location>
</feature>
<dbReference type="InterPro" id="IPR050730">
    <property type="entry name" value="UBX_domain-protein"/>
</dbReference>
<feature type="compositionally biased region" description="Polar residues" evidence="2">
    <location>
        <begin position="316"/>
        <end position="327"/>
    </location>
</feature>
<evidence type="ECO:0000313" key="4">
    <source>
        <dbReference type="EMBL" id="CAL8111510.1"/>
    </source>
</evidence>
<feature type="region of interest" description="Disordered" evidence="2">
    <location>
        <begin position="66"/>
        <end position="116"/>
    </location>
</feature>
<dbReference type="Gene3D" id="3.10.20.90">
    <property type="entry name" value="Phosphatidylinositol 3-kinase Catalytic Subunit, Chain A, domain 1"/>
    <property type="match status" value="1"/>
</dbReference>
<proteinExistence type="predicted"/>
<dbReference type="Pfam" id="PF00789">
    <property type="entry name" value="UBX"/>
    <property type="match status" value="1"/>
</dbReference>
<comment type="caution">
    <text evidence="4">The sequence shown here is derived from an EMBL/GenBank/DDBJ whole genome shotgun (WGS) entry which is preliminary data.</text>
</comment>
<dbReference type="PANTHER" id="PTHR23322:SF1">
    <property type="entry name" value="FAS-ASSOCIATED FACTOR 2"/>
    <property type="match status" value="1"/>
</dbReference>
<dbReference type="CDD" id="cd14353">
    <property type="entry name" value="UBA_FAF"/>
    <property type="match status" value="1"/>
</dbReference>
<dbReference type="PANTHER" id="PTHR23322">
    <property type="entry name" value="FAS-ASSOCIATED PROTEIN"/>
    <property type="match status" value="1"/>
</dbReference>
<sequence>MGSRAGENSNEMDGDAANHLNEAGMEVLLEFQAVTGMEDIEESRQILDRHNWDLLAAINSHLGFDVGSHQPFPPHMESNHVSPPQNNPQSPSTSRDANRPHPSSNNSNRVGSRSNNGGGGGGIISWVWQLFTRPVEFFFRYVWEFIGFGLRFLRADPRMAITNPVQDVVDFIAHYDAKYGPEHPVFYQGTYSQALNDAKKELKFLLVYLHCDDHIDTEAFCRLVMPFQGFRDFVRENMLFWGCGISTPEGYRTSQALRENTYPFLALIVLKNNRMTVVTRIEGDTNPDSVLSRLHQGVADNEAFLIAERQERLERSMTQTLRQQQDVAYQESLRADQEKERRKAEEKEKKRQEELEKQRLVDEERNRREEIKRQKVLAGETLKSEPAANDPDLVRVVIKLPSGTRLERKFLKTDSLKHLYQFVFSHKEAPDFFEIATNFPKRNLPCKGTEDNPEPPTFLAAGLGRNEMLFVYDLES</sequence>
<reference evidence="4 5" key="1">
    <citation type="submission" date="2024-08" db="EMBL/GenBank/DDBJ databases">
        <authorList>
            <person name="Cucini C."/>
            <person name="Frati F."/>
        </authorList>
    </citation>
    <scope>NUCLEOTIDE SEQUENCE [LARGE SCALE GENOMIC DNA]</scope>
</reference>
<accession>A0ABP1QTE7</accession>
<feature type="compositionally biased region" description="Low complexity" evidence="2">
    <location>
        <begin position="103"/>
        <end position="115"/>
    </location>
</feature>
<feature type="compositionally biased region" description="Low complexity" evidence="2">
    <location>
        <begin position="82"/>
        <end position="94"/>
    </location>
</feature>
<dbReference type="CDD" id="cd16120">
    <property type="entry name" value="UBX_UBXN3B"/>
    <property type="match status" value="1"/>
</dbReference>
<feature type="domain" description="UBX" evidence="3">
    <location>
        <begin position="389"/>
        <end position="471"/>
    </location>
</feature>
<dbReference type="InterPro" id="IPR006577">
    <property type="entry name" value="UAS"/>
</dbReference>
<dbReference type="Gene3D" id="3.40.30.10">
    <property type="entry name" value="Glutaredoxin"/>
    <property type="match status" value="1"/>
</dbReference>
<dbReference type="InterPro" id="IPR029071">
    <property type="entry name" value="Ubiquitin-like_domsf"/>
</dbReference>
<organism evidence="4 5">
    <name type="scientific">Orchesella dallaii</name>
    <dbReference type="NCBI Taxonomy" id="48710"/>
    <lineage>
        <taxon>Eukaryota</taxon>
        <taxon>Metazoa</taxon>
        <taxon>Ecdysozoa</taxon>
        <taxon>Arthropoda</taxon>
        <taxon>Hexapoda</taxon>
        <taxon>Collembola</taxon>
        <taxon>Entomobryomorpha</taxon>
        <taxon>Entomobryoidea</taxon>
        <taxon>Orchesellidae</taxon>
        <taxon>Orchesellinae</taxon>
        <taxon>Orchesella</taxon>
    </lineage>
</organism>
<keyword evidence="1" id="KW-0175">Coiled coil</keyword>
<dbReference type="InterPro" id="IPR001012">
    <property type="entry name" value="UBX_dom"/>
</dbReference>
<dbReference type="PROSITE" id="PS50033">
    <property type="entry name" value="UBX"/>
    <property type="match status" value="1"/>
</dbReference>
<dbReference type="SUPFAM" id="SSF54236">
    <property type="entry name" value="Ubiquitin-like"/>
    <property type="match status" value="1"/>
</dbReference>
<dbReference type="SMART" id="SM00594">
    <property type="entry name" value="UAS"/>
    <property type="match status" value="1"/>
</dbReference>